<dbReference type="Gramene" id="TraesSTA5A03G02747280.1">
    <property type="protein sequence ID" value="TraesSTA5A03G02747280.1.CDS1"/>
    <property type="gene ID" value="TraesSTA5A03G02747280"/>
</dbReference>
<dbReference type="OrthoDB" id="26525at2759"/>
<dbReference type="CDD" id="cd00051">
    <property type="entry name" value="EFh"/>
    <property type="match status" value="1"/>
</dbReference>
<dbReference type="Pfam" id="PF13405">
    <property type="entry name" value="EF-hand_6"/>
    <property type="match status" value="1"/>
</dbReference>
<dbReference type="Gramene" id="TraesKAR5A01G0394440.1">
    <property type="protein sequence ID" value="cds.TraesKAR5A01G0394440.1"/>
    <property type="gene ID" value="TraesKAR5A01G0394440"/>
</dbReference>
<dbReference type="Gramene" id="TraesCAD_scaffold_010551_01G000100.1">
    <property type="protein sequence ID" value="TraesCAD_scaffold_010551_01G000100.1"/>
    <property type="gene ID" value="TraesCAD_scaffold_010551_01G000100"/>
</dbReference>
<dbReference type="Gene3D" id="1.10.238.10">
    <property type="entry name" value="EF-hand"/>
    <property type="match status" value="1"/>
</dbReference>
<dbReference type="Gramene" id="TraesCS5A02G467800.1">
    <property type="protein sequence ID" value="TraesCS5A02G467800.1.cds1"/>
    <property type="gene ID" value="TraesCS5A02G467800"/>
</dbReference>
<dbReference type="GeneID" id="123108175"/>
<dbReference type="AlphaFoldDB" id="A0A3B6KSP9"/>
<dbReference type="SMART" id="SM00054">
    <property type="entry name" value="EFh"/>
    <property type="match status" value="1"/>
</dbReference>
<reference evidence="5" key="2">
    <citation type="submission" date="2018-10" db="UniProtKB">
        <authorList>
            <consortium name="EnsemblPlants"/>
        </authorList>
    </citation>
    <scope>IDENTIFICATION</scope>
</reference>
<dbReference type="Gramene" id="TraesSYM5A03G02786130.1">
    <property type="protein sequence ID" value="TraesSYM5A03G02786130.1.CDS1"/>
    <property type="gene ID" value="TraesSYM5A03G02786130"/>
</dbReference>
<dbReference type="InterPro" id="IPR039647">
    <property type="entry name" value="EF_hand_pair_protein_CML-like"/>
</dbReference>
<proteinExistence type="predicted"/>
<keyword evidence="1" id="KW-0479">Metal-binding</keyword>
<gene>
    <name evidence="5" type="primary">LOC123108175</name>
</gene>
<name>A0A3B6KSP9_WHEAT</name>
<dbReference type="InterPro" id="IPR018247">
    <property type="entry name" value="EF_Hand_1_Ca_BS"/>
</dbReference>
<dbReference type="Gramene" id="TraesARI5A03G02798830.1">
    <property type="protein sequence ID" value="TraesARI5A03G02798830.1.CDS1"/>
    <property type="gene ID" value="TraesARI5A03G02798830"/>
</dbReference>
<dbReference type="PROSITE" id="PS50222">
    <property type="entry name" value="EF_HAND_2"/>
    <property type="match status" value="1"/>
</dbReference>
<dbReference type="Gramene" id="TraesJUL5A03G02775500.1">
    <property type="protein sequence ID" value="TraesJUL5A03G02775500.1.CDS1"/>
    <property type="gene ID" value="TraesJUL5A03G02775500"/>
</dbReference>
<dbReference type="Gramene" id="TraesRN5A0101119000.1">
    <property type="protein sequence ID" value="TraesRN5A0101119000.1"/>
    <property type="gene ID" value="TraesRN5A0101119000"/>
</dbReference>
<evidence type="ECO:0000256" key="2">
    <source>
        <dbReference type="ARBA" id="ARBA00022737"/>
    </source>
</evidence>
<dbReference type="SMR" id="A0A3B6KSP9"/>
<dbReference type="Gramene" id="TraesCLE_scaffold_023238_01G000100.1">
    <property type="protein sequence ID" value="TraesCLE_scaffold_023238_01G000100.1"/>
    <property type="gene ID" value="TraesCLE_scaffold_023238_01G000100"/>
</dbReference>
<dbReference type="PANTHER" id="PTHR10891">
    <property type="entry name" value="EF-HAND CALCIUM-BINDING DOMAIN CONTAINING PROTEIN"/>
    <property type="match status" value="1"/>
</dbReference>
<evidence type="ECO:0000313" key="5">
    <source>
        <dbReference type="EnsemblPlants" id="TraesCS5A02G467800.1.cds1"/>
    </source>
</evidence>
<evidence type="ECO:0000256" key="1">
    <source>
        <dbReference type="ARBA" id="ARBA00022723"/>
    </source>
</evidence>
<dbReference type="Gramene" id="TraesLAC5A03G02710650.1">
    <property type="protein sequence ID" value="TraesLAC5A03G02710650.1.CDS1"/>
    <property type="gene ID" value="TraesLAC5A03G02710650"/>
</dbReference>
<dbReference type="Proteomes" id="UP000019116">
    <property type="component" value="Chromosome 5A"/>
</dbReference>
<dbReference type="OMA" id="PRHCELC"/>
<dbReference type="Gramene" id="TraesWEE_scaffold_046494_01G000100.1">
    <property type="protein sequence ID" value="TraesWEE_scaffold_046494_01G000100.1"/>
    <property type="gene ID" value="TraesWEE_scaffold_046494_01G000100"/>
</dbReference>
<dbReference type="Gramene" id="TraesROB_scaffold_031229_01G000100.1">
    <property type="protein sequence ID" value="TraesROB_scaffold_031229_01G000100.1"/>
    <property type="gene ID" value="TraesROB_scaffold_031229_01G000100"/>
</dbReference>
<accession>A0A3B6KSP9</accession>
<reference evidence="5" key="1">
    <citation type="submission" date="2018-08" db="EMBL/GenBank/DDBJ databases">
        <authorList>
            <person name="Rossello M."/>
        </authorList>
    </citation>
    <scope>NUCLEOTIDE SEQUENCE [LARGE SCALE GENOMIC DNA]</scope>
    <source>
        <strain evidence="5">cv. Chinese Spring</strain>
    </source>
</reference>
<evidence type="ECO:0000313" key="6">
    <source>
        <dbReference type="Proteomes" id="UP000019116"/>
    </source>
</evidence>
<dbReference type="InterPro" id="IPR002048">
    <property type="entry name" value="EF_hand_dom"/>
</dbReference>
<dbReference type="Gramene" id="TraesCS5A03G1102200.1">
    <property type="protein sequence ID" value="TraesCS5A03G1102200.1.CDS1"/>
    <property type="gene ID" value="TraesCS5A03G1102200"/>
</dbReference>
<dbReference type="Gramene" id="TraesLDM5A03G02759440.1">
    <property type="protein sequence ID" value="TraesLDM5A03G02759440.1.CDS1"/>
    <property type="gene ID" value="TraesLDM5A03G02759440"/>
</dbReference>
<keyword evidence="2" id="KW-0677">Repeat</keyword>
<evidence type="ECO:0000259" key="4">
    <source>
        <dbReference type="PROSITE" id="PS50222"/>
    </source>
</evidence>
<dbReference type="Gramene" id="TraesMAC5A03G02755020.1">
    <property type="protein sequence ID" value="TraesMAC5A03G02755020.1.CDS1"/>
    <property type="gene ID" value="TraesMAC5A03G02755020"/>
</dbReference>
<organism evidence="5">
    <name type="scientific">Triticum aestivum</name>
    <name type="common">Wheat</name>
    <dbReference type="NCBI Taxonomy" id="4565"/>
    <lineage>
        <taxon>Eukaryota</taxon>
        <taxon>Viridiplantae</taxon>
        <taxon>Streptophyta</taxon>
        <taxon>Embryophyta</taxon>
        <taxon>Tracheophyta</taxon>
        <taxon>Spermatophyta</taxon>
        <taxon>Magnoliopsida</taxon>
        <taxon>Liliopsida</taxon>
        <taxon>Poales</taxon>
        <taxon>Poaceae</taxon>
        <taxon>BOP clade</taxon>
        <taxon>Pooideae</taxon>
        <taxon>Triticodae</taxon>
        <taxon>Triticeae</taxon>
        <taxon>Triticinae</taxon>
        <taxon>Triticum</taxon>
    </lineage>
</organism>
<dbReference type="InterPro" id="IPR011992">
    <property type="entry name" value="EF-hand-dom_pair"/>
</dbReference>
<feature type="domain" description="EF-hand" evidence="4">
    <location>
        <begin position="125"/>
        <end position="160"/>
    </location>
</feature>
<dbReference type="EnsemblPlants" id="TraesCS5A02G467800.1">
    <property type="protein sequence ID" value="TraesCS5A02G467800.1.cds1"/>
    <property type="gene ID" value="TraesCS5A02G467800"/>
</dbReference>
<dbReference type="Gramene" id="TraesJAG5A03G02757880.1">
    <property type="protein sequence ID" value="TraesJAG5A03G02757880.1.CDS1"/>
    <property type="gene ID" value="TraesJAG5A03G02757880"/>
</dbReference>
<dbReference type="STRING" id="4565.A0A3B6KSP9"/>
<dbReference type="Gramene" id="TraesPARA_EIv1.0_1522170.1">
    <property type="protein sequence ID" value="TraesPARA_EIv1.0_1522170.1.CDS1"/>
    <property type="gene ID" value="TraesPARA_EIv1.0_1522170"/>
</dbReference>
<sequence length="199" mass="20432">MCQAARVCHNNGMVASVSSLLISLVIKPLAKNAILTGRSILALLAGDGAGNASAAAAPRGQHCEQCAARDGARLWSSDAAAVMATLGLVPPRRGSDDDDDDGMVVCGGCEAMGVVEEVAWGSKEAGEAELREAFGVFDRDGDGLVSAAELWGVLRRLGMTEGARYEDCARMVAAAAARHGGADGGLGFPEFKAMMEHAV</sequence>
<keyword evidence="3" id="KW-0106">Calcium</keyword>
<dbReference type="KEGG" id="taes:123108175"/>
<dbReference type="RefSeq" id="XP_044385945.1">
    <property type="nucleotide sequence ID" value="XM_044530010.1"/>
</dbReference>
<dbReference type="GO" id="GO:0005509">
    <property type="term" value="F:calcium ion binding"/>
    <property type="evidence" value="ECO:0000318"/>
    <property type="project" value="GO_Central"/>
</dbReference>
<evidence type="ECO:0000256" key="3">
    <source>
        <dbReference type="ARBA" id="ARBA00022837"/>
    </source>
</evidence>
<dbReference type="SUPFAM" id="SSF47473">
    <property type="entry name" value="EF-hand"/>
    <property type="match status" value="1"/>
</dbReference>
<dbReference type="PROSITE" id="PS00018">
    <property type="entry name" value="EF_HAND_1"/>
    <property type="match status" value="1"/>
</dbReference>
<keyword evidence="6" id="KW-1185">Reference proteome</keyword>
<protein>
    <recommendedName>
        <fullName evidence="4">EF-hand domain-containing protein</fullName>
    </recommendedName>
</protein>
<dbReference type="Gramene" id="TraesNOR5A03G02780450.1">
    <property type="protein sequence ID" value="TraesNOR5A03G02780450.1.CDS1"/>
    <property type="gene ID" value="TraesNOR5A03G02780450"/>
</dbReference>